<evidence type="ECO:0000256" key="4">
    <source>
        <dbReference type="ARBA" id="ARBA00022692"/>
    </source>
</evidence>
<dbReference type="InterPro" id="IPR039556">
    <property type="entry name" value="ICL/PEPM"/>
</dbReference>
<dbReference type="EMBL" id="KN663020">
    <property type="protein sequence ID" value="KHN12577.1"/>
    <property type="molecule type" value="Genomic_DNA"/>
</dbReference>
<feature type="compositionally biased region" description="Polar residues" evidence="8">
    <location>
        <begin position="581"/>
        <end position="598"/>
    </location>
</feature>
<comment type="subcellular location">
    <subcellularLocation>
        <location evidence="1">Membrane</location>
        <topology evidence="1">Multi-pass membrane protein</topology>
    </subcellularLocation>
</comment>
<proteinExistence type="inferred from homology"/>
<dbReference type="InterPro" id="IPR052221">
    <property type="entry name" value="SLC35F_Transporter"/>
</dbReference>
<feature type="transmembrane region" description="Helical" evidence="9">
    <location>
        <begin position="225"/>
        <end position="245"/>
    </location>
</feature>
<dbReference type="EC" id="4.1.3.30" evidence="10"/>
<feature type="region of interest" description="Disordered" evidence="8">
    <location>
        <begin position="581"/>
        <end position="610"/>
    </location>
</feature>
<dbReference type="SUPFAM" id="SSF103481">
    <property type="entry name" value="Multidrug resistance efflux transporter EmrE"/>
    <property type="match status" value="1"/>
</dbReference>
<dbReference type="CDD" id="cd00377">
    <property type="entry name" value="ICL_PEPM"/>
    <property type="match status" value="1"/>
</dbReference>
<reference evidence="10" key="1">
    <citation type="submission" date="2014-07" db="EMBL/GenBank/DDBJ databases">
        <title>Identification of a novel salt tolerance gene in wild soybean by whole-genome sequencing.</title>
        <authorList>
            <person name="Lam H.-M."/>
            <person name="Qi X."/>
            <person name="Li M.-W."/>
            <person name="Liu X."/>
            <person name="Xie M."/>
            <person name="Ni M."/>
            <person name="Xu X."/>
        </authorList>
    </citation>
    <scope>NUCLEOTIDE SEQUENCE [LARGE SCALE GENOMIC DNA]</scope>
    <source>
        <tissue evidence="10">Root</tissue>
    </source>
</reference>
<dbReference type="PANTHER" id="PTHR14233">
    <property type="entry name" value="DUF914-RELATED"/>
    <property type="match status" value="1"/>
</dbReference>
<evidence type="ECO:0000256" key="5">
    <source>
        <dbReference type="ARBA" id="ARBA00022989"/>
    </source>
</evidence>
<dbReference type="SUPFAM" id="SSF51621">
    <property type="entry name" value="Phosphoenolpyruvate/pyruvate domain"/>
    <property type="match status" value="1"/>
</dbReference>
<dbReference type="Pfam" id="PF06027">
    <property type="entry name" value="SLC35F"/>
    <property type="match status" value="1"/>
</dbReference>
<dbReference type="GO" id="GO:0004451">
    <property type="term" value="F:isocitrate lyase activity"/>
    <property type="evidence" value="ECO:0007669"/>
    <property type="project" value="UniProtKB-EC"/>
</dbReference>
<dbReference type="InterPro" id="IPR037185">
    <property type="entry name" value="EmrE-like"/>
</dbReference>
<evidence type="ECO:0000256" key="6">
    <source>
        <dbReference type="ARBA" id="ARBA00023136"/>
    </source>
</evidence>
<evidence type="ECO:0000256" key="3">
    <source>
        <dbReference type="ARBA" id="ARBA00022448"/>
    </source>
</evidence>
<evidence type="ECO:0000256" key="7">
    <source>
        <dbReference type="ARBA" id="ARBA00023531"/>
    </source>
</evidence>
<keyword evidence="3" id="KW-0813">Transport</keyword>
<dbReference type="Proteomes" id="UP000053555">
    <property type="component" value="Unassembled WGS sequence"/>
</dbReference>
<feature type="transmembrane region" description="Helical" evidence="9">
    <location>
        <begin position="50"/>
        <end position="66"/>
    </location>
</feature>
<feature type="transmembrane region" description="Helical" evidence="9">
    <location>
        <begin position="102"/>
        <end position="123"/>
    </location>
</feature>
<dbReference type="Gene3D" id="3.20.20.60">
    <property type="entry name" value="Phosphoenolpyruvate-binding domains"/>
    <property type="match status" value="1"/>
</dbReference>
<dbReference type="InterPro" id="IPR009262">
    <property type="entry name" value="SLC35_F1/F2/F6"/>
</dbReference>
<dbReference type="GO" id="GO:0022857">
    <property type="term" value="F:transmembrane transporter activity"/>
    <property type="evidence" value="ECO:0007669"/>
    <property type="project" value="InterPro"/>
</dbReference>
<comment type="similarity">
    <text evidence="2">Belongs to the SLC35F solute transporter family.</text>
</comment>
<feature type="transmembrane region" description="Helical" evidence="9">
    <location>
        <begin position="75"/>
        <end position="96"/>
    </location>
</feature>
<feature type="compositionally biased region" description="Basic and acidic residues" evidence="8">
    <location>
        <begin position="600"/>
        <end position="609"/>
    </location>
</feature>
<dbReference type="Pfam" id="PF13714">
    <property type="entry name" value="PEP_mutase"/>
    <property type="match status" value="1"/>
</dbReference>
<feature type="transmembrane region" description="Helical" evidence="9">
    <location>
        <begin position="132"/>
        <end position="150"/>
    </location>
</feature>
<keyword evidence="5 9" id="KW-1133">Transmembrane helix</keyword>
<evidence type="ECO:0000256" key="8">
    <source>
        <dbReference type="SAM" id="MobiDB-lite"/>
    </source>
</evidence>
<feature type="transmembrane region" description="Helical" evidence="9">
    <location>
        <begin position="194"/>
        <end position="213"/>
    </location>
</feature>
<dbReference type="GO" id="GO:0046421">
    <property type="term" value="F:methylisocitrate lyase activity"/>
    <property type="evidence" value="ECO:0007669"/>
    <property type="project" value="UniProtKB-EC"/>
</dbReference>
<evidence type="ECO:0000313" key="10">
    <source>
        <dbReference type="EMBL" id="KHN12577.1"/>
    </source>
</evidence>
<comment type="catalytic activity">
    <reaction evidence="7">
        <text>D-threo-isocitrate = glyoxylate + succinate</text>
        <dbReference type="Rhea" id="RHEA:13245"/>
        <dbReference type="ChEBI" id="CHEBI:15562"/>
        <dbReference type="ChEBI" id="CHEBI:30031"/>
        <dbReference type="ChEBI" id="CHEBI:36655"/>
        <dbReference type="EC" id="4.1.3.1"/>
    </reaction>
</comment>
<dbReference type="InterPro" id="IPR015813">
    <property type="entry name" value="Pyrv/PenolPyrv_kinase-like_dom"/>
</dbReference>
<dbReference type="PANTHER" id="PTHR14233:SF4">
    <property type="entry name" value="SOLUTE CARRIER FAMILY 35 MEMBER F2"/>
    <property type="match status" value="1"/>
</dbReference>
<accession>A0A0B2PYC3</accession>
<evidence type="ECO:0000256" key="9">
    <source>
        <dbReference type="SAM" id="Phobius"/>
    </source>
</evidence>
<dbReference type="AlphaFoldDB" id="A0A0B2PYC3"/>
<evidence type="ECO:0000256" key="2">
    <source>
        <dbReference type="ARBA" id="ARBA00007863"/>
    </source>
</evidence>
<keyword evidence="6 9" id="KW-0472">Membrane</keyword>
<protein>
    <submittedName>
        <fullName evidence="10">Solute carrier family 35 member F1</fullName>
        <ecNumber evidence="10">4.1.3.30</ecNumber>
    </submittedName>
</protein>
<dbReference type="GO" id="GO:0016020">
    <property type="term" value="C:membrane"/>
    <property type="evidence" value="ECO:0007669"/>
    <property type="project" value="UniProtKB-SubCell"/>
</dbReference>
<keyword evidence="4 9" id="KW-0812">Transmembrane</keyword>
<evidence type="ECO:0000256" key="1">
    <source>
        <dbReference type="ARBA" id="ARBA00004141"/>
    </source>
</evidence>
<dbReference type="InterPro" id="IPR040442">
    <property type="entry name" value="Pyrv_kinase-like_dom_sf"/>
</dbReference>
<sequence length="717" mass="78656">MMFDFGRIWTPNTLIGLGLGQFLSLLITSTGFTSSQLAKKGINAPTSQSFLNYVFLSLVYGTILLYRRKALKAKWYYYIILGLVDVEANFLVVKAYQYTSLTSVMLLDCWSIPSVMLLTWLFLKTKYRFKKITGVVVCVAGLVLVVFSDVHSGDRTGGSNPRKGDLLVIVGATLYAISNVSEEFLVKNADRVELMAMLGLSGGIISAIQISILERNELKSIHWSAEAALPFVGFAVAMFMFYSLVPVLLKINGSTMLNLSLLTSDMWAVLIRIFAYHEKVDWMYFVSFGAVTIGLIIYSGGDIDEDQHPPNAAIVDLGPAVKQDEEANSGNHSKGTAAGSSKTWVAYSCKIAIQEANDPSNAALVHMSWIGIGMEKVKVLRRLLETPGVHQGPACFDALGIILEDQIAPKACGHTRGRKVIPREEGVMKIRAAVDARRESGSDIVIVARTDARQAVSLEEALTRCKAYGDAGADVLFIDALASVQEMKALCQLSPHLPKLANMLEGGGKTPILSPQELEDVGYKLAIYPISLIGVCIRAMQDALTAIKGGAVPPPGSMPSFEEIKDIVGFDAYYEEEKRYATSTNQQLSNRESSSLYSIQRRDQVDKEQTSQSFKDPIVEVITPDDVYNKYGADSSRNPFSGIWSRTLRVKITGRVGFEKLDLRIPAGFLDGITNIVPALGGLNIKELLDDVTEEVGGKFLLDFQDRMGDRIQVFLE</sequence>
<name>A0A0B2PYC3_GLYSO</name>
<keyword evidence="10" id="KW-0456">Lyase</keyword>
<gene>
    <name evidence="10" type="ORF">glysoja_042284</name>
</gene>
<organism evidence="10">
    <name type="scientific">Glycine soja</name>
    <name type="common">Wild soybean</name>
    <dbReference type="NCBI Taxonomy" id="3848"/>
    <lineage>
        <taxon>Eukaryota</taxon>
        <taxon>Viridiplantae</taxon>
        <taxon>Streptophyta</taxon>
        <taxon>Embryophyta</taxon>
        <taxon>Tracheophyta</taxon>
        <taxon>Spermatophyta</taxon>
        <taxon>Magnoliopsida</taxon>
        <taxon>eudicotyledons</taxon>
        <taxon>Gunneridae</taxon>
        <taxon>Pentapetalae</taxon>
        <taxon>rosids</taxon>
        <taxon>fabids</taxon>
        <taxon>Fabales</taxon>
        <taxon>Fabaceae</taxon>
        <taxon>Papilionoideae</taxon>
        <taxon>50 kb inversion clade</taxon>
        <taxon>NPAAA clade</taxon>
        <taxon>indigoferoid/millettioid clade</taxon>
        <taxon>Phaseoleae</taxon>
        <taxon>Glycine</taxon>
        <taxon>Glycine subgen. Soja</taxon>
    </lineage>
</organism>
<feature type="transmembrane region" description="Helical" evidence="9">
    <location>
        <begin position="282"/>
        <end position="301"/>
    </location>
</feature>